<accession>A7RFV1</accession>
<feature type="transmembrane region" description="Helical" evidence="9">
    <location>
        <begin position="109"/>
        <end position="128"/>
    </location>
</feature>
<organism evidence="11 12">
    <name type="scientific">Nematostella vectensis</name>
    <name type="common">Starlet sea anemone</name>
    <dbReference type="NCBI Taxonomy" id="45351"/>
    <lineage>
        <taxon>Eukaryota</taxon>
        <taxon>Metazoa</taxon>
        <taxon>Cnidaria</taxon>
        <taxon>Anthozoa</taxon>
        <taxon>Hexacorallia</taxon>
        <taxon>Actiniaria</taxon>
        <taxon>Edwardsiidae</taxon>
        <taxon>Nematostella</taxon>
    </lineage>
</organism>
<evidence type="ECO:0000313" key="11">
    <source>
        <dbReference type="EMBL" id="EDO49784.1"/>
    </source>
</evidence>
<name>A7RFV1_NEMVE</name>
<dbReference type="GO" id="GO:0016020">
    <property type="term" value="C:membrane"/>
    <property type="evidence" value="ECO:0007669"/>
    <property type="project" value="UniProtKB-SubCell"/>
</dbReference>
<proteinExistence type="inferred from homology"/>
<keyword evidence="6 8" id="KW-0675">Receptor</keyword>
<dbReference type="STRING" id="45351.A7RFV1"/>
<feature type="transmembrane region" description="Helical" evidence="9">
    <location>
        <begin position="149"/>
        <end position="168"/>
    </location>
</feature>
<feature type="transmembrane region" description="Helical" evidence="9">
    <location>
        <begin position="260"/>
        <end position="284"/>
    </location>
</feature>
<dbReference type="PhylomeDB" id="A7RFV1"/>
<dbReference type="InParanoid" id="A7RFV1"/>
<comment type="similarity">
    <text evidence="8">Belongs to the G-protein coupled receptor 1 family.</text>
</comment>
<protein>
    <recommendedName>
        <fullName evidence="10">G-protein coupled receptors family 1 profile domain-containing protein</fullName>
    </recommendedName>
</protein>
<dbReference type="FunCoup" id="A7RFV1">
    <property type="interactions" value="188"/>
</dbReference>
<dbReference type="SUPFAM" id="SSF81321">
    <property type="entry name" value="Family A G protein-coupled receptor-like"/>
    <property type="match status" value="1"/>
</dbReference>
<evidence type="ECO:0000256" key="8">
    <source>
        <dbReference type="RuleBase" id="RU000688"/>
    </source>
</evidence>
<evidence type="ECO:0000256" key="5">
    <source>
        <dbReference type="ARBA" id="ARBA00023136"/>
    </source>
</evidence>
<feature type="domain" description="G-protein coupled receptors family 1 profile" evidence="10">
    <location>
        <begin position="42"/>
        <end position="316"/>
    </location>
</feature>
<dbReference type="PROSITE" id="PS00237">
    <property type="entry name" value="G_PROTEIN_RECEP_F1_1"/>
    <property type="match status" value="1"/>
</dbReference>
<dbReference type="OMA" id="TNCESTH"/>
<dbReference type="PANTHER" id="PTHR24243">
    <property type="entry name" value="G-PROTEIN COUPLED RECEPTOR"/>
    <property type="match status" value="1"/>
</dbReference>
<evidence type="ECO:0000256" key="7">
    <source>
        <dbReference type="ARBA" id="ARBA00023224"/>
    </source>
</evidence>
<evidence type="ECO:0000256" key="3">
    <source>
        <dbReference type="ARBA" id="ARBA00022989"/>
    </source>
</evidence>
<feature type="transmembrane region" description="Helical" evidence="9">
    <location>
        <begin position="29"/>
        <end position="50"/>
    </location>
</feature>
<keyword evidence="2 8" id="KW-0812">Transmembrane</keyword>
<dbReference type="PROSITE" id="PS50262">
    <property type="entry name" value="G_PROTEIN_RECEP_F1_2"/>
    <property type="match status" value="1"/>
</dbReference>
<dbReference type="InterPro" id="IPR000276">
    <property type="entry name" value="GPCR_Rhodpsn"/>
</dbReference>
<keyword evidence="12" id="KW-1185">Reference proteome</keyword>
<dbReference type="Pfam" id="PF00001">
    <property type="entry name" value="7tm_1"/>
    <property type="match status" value="1"/>
</dbReference>
<dbReference type="InterPro" id="IPR017452">
    <property type="entry name" value="GPCR_Rhodpsn_7TM"/>
</dbReference>
<dbReference type="eggNOG" id="KOG3656">
    <property type="taxonomic scope" value="Eukaryota"/>
</dbReference>
<dbReference type="Gene3D" id="1.20.1070.10">
    <property type="entry name" value="Rhodopsin 7-helix transmembrane proteins"/>
    <property type="match status" value="1"/>
</dbReference>
<dbReference type="PANTHER" id="PTHR24243:SF208">
    <property type="entry name" value="PYROKININ-1 RECEPTOR"/>
    <property type="match status" value="1"/>
</dbReference>
<evidence type="ECO:0000256" key="1">
    <source>
        <dbReference type="ARBA" id="ARBA00004141"/>
    </source>
</evidence>
<evidence type="ECO:0000256" key="2">
    <source>
        <dbReference type="ARBA" id="ARBA00022692"/>
    </source>
</evidence>
<sequence length="376" mass="42790">MDFNSSNASINGHDCPQRRETQGEIAAKFVAYSVVLVVTLMGNVLVIWVVHRSPGMRQKTINMFIVNLSIADLLMALFTIPRLLSEIVSEQGMWLVTGLLGEALCKLTVFIQEVATAVSIQCVVILAYDRFRAVVYPLHSATMSTASRVIIIPVTWLIACILHSPDFYTYHLEVYQNRTYCIYQWSEDQQLHFQITRNYYLALFCILALLPAALLVVLYSAICYTLVRHGQLAKIRTSIANMAPTAYQKRKEQEHNVMRMAGAIVIGFALCYGPFNTFVFFRIFVWDFWSPCGIEAINFIAPFLLFSNSALNPILYFAFSENFRHGICRVFSRKPTGATSSSRYCIEDGKDIFIKHDGRQESASSFEWQRMEIKQG</sequence>
<dbReference type="PRINTS" id="PR00237">
    <property type="entry name" value="GPCRRHODOPSN"/>
</dbReference>
<evidence type="ECO:0000256" key="6">
    <source>
        <dbReference type="ARBA" id="ARBA00023170"/>
    </source>
</evidence>
<feature type="transmembrane region" description="Helical" evidence="9">
    <location>
        <begin position="199"/>
        <end position="227"/>
    </location>
</feature>
<keyword evidence="5 9" id="KW-0472">Membrane</keyword>
<dbReference type="CDD" id="cd00637">
    <property type="entry name" value="7tm_classA_rhodopsin-like"/>
    <property type="match status" value="1"/>
</dbReference>
<evidence type="ECO:0000256" key="9">
    <source>
        <dbReference type="SAM" id="Phobius"/>
    </source>
</evidence>
<dbReference type="HOGENOM" id="CLU_009579_6_0_1"/>
<comment type="subcellular location">
    <subcellularLocation>
        <location evidence="1">Membrane</location>
        <topology evidence="1">Multi-pass membrane protein</topology>
    </subcellularLocation>
</comment>
<dbReference type="AlphaFoldDB" id="A7RFV1"/>
<keyword evidence="4 8" id="KW-0297">G-protein coupled receptor</keyword>
<keyword evidence="7 8" id="KW-0807">Transducer</keyword>
<evidence type="ECO:0000259" key="10">
    <source>
        <dbReference type="PROSITE" id="PS50262"/>
    </source>
</evidence>
<reference evidence="11 12" key="1">
    <citation type="journal article" date="2007" name="Science">
        <title>Sea anemone genome reveals ancestral eumetazoan gene repertoire and genomic organization.</title>
        <authorList>
            <person name="Putnam N.H."/>
            <person name="Srivastava M."/>
            <person name="Hellsten U."/>
            <person name="Dirks B."/>
            <person name="Chapman J."/>
            <person name="Salamov A."/>
            <person name="Terry A."/>
            <person name="Shapiro H."/>
            <person name="Lindquist E."/>
            <person name="Kapitonov V.V."/>
            <person name="Jurka J."/>
            <person name="Genikhovich G."/>
            <person name="Grigoriev I.V."/>
            <person name="Lucas S.M."/>
            <person name="Steele R.E."/>
            <person name="Finnerty J.R."/>
            <person name="Technau U."/>
            <person name="Martindale M.Q."/>
            <person name="Rokhsar D.S."/>
        </authorList>
    </citation>
    <scope>NUCLEOTIDE SEQUENCE [LARGE SCALE GENOMIC DNA]</scope>
    <source>
        <strain evidence="12">CH2 X CH6</strain>
    </source>
</reference>
<feature type="transmembrane region" description="Helical" evidence="9">
    <location>
        <begin position="296"/>
        <end position="319"/>
    </location>
</feature>
<dbReference type="Proteomes" id="UP000001593">
    <property type="component" value="Unassembled WGS sequence"/>
</dbReference>
<keyword evidence="3 9" id="KW-1133">Transmembrane helix</keyword>
<evidence type="ECO:0000256" key="4">
    <source>
        <dbReference type="ARBA" id="ARBA00023040"/>
    </source>
</evidence>
<evidence type="ECO:0000313" key="12">
    <source>
        <dbReference type="Proteomes" id="UP000001593"/>
    </source>
</evidence>
<feature type="transmembrane region" description="Helical" evidence="9">
    <location>
        <begin position="62"/>
        <end position="84"/>
    </location>
</feature>
<dbReference type="GO" id="GO:0004930">
    <property type="term" value="F:G protein-coupled receptor activity"/>
    <property type="evidence" value="ECO:0007669"/>
    <property type="project" value="UniProtKB-KW"/>
</dbReference>
<gene>
    <name evidence="11" type="ORF">NEMVEDRAFT_v1g237937</name>
</gene>
<dbReference type="EMBL" id="DS469508">
    <property type="protein sequence ID" value="EDO49784.1"/>
    <property type="molecule type" value="Genomic_DNA"/>
</dbReference>